<dbReference type="Pfam" id="PF00534">
    <property type="entry name" value="Glycos_transf_1"/>
    <property type="match status" value="1"/>
</dbReference>
<dbReference type="InterPro" id="IPR001296">
    <property type="entry name" value="Glyco_trans_1"/>
</dbReference>
<accession>X1M9E2</accession>
<comment type="caution">
    <text evidence="2">The sequence shown here is derived from an EMBL/GenBank/DDBJ whole genome shotgun (WGS) entry which is preliminary data.</text>
</comment>
<gene>
    <name evidence="2" type="ORF">S06H3_32254</name>
</gene>
<dbReference type="Gene3D" id="3.40.50.2000">
    <property type="entry name" value="Glycogen Phosphorylase B"/>
    <property type="match status" value="1"/>
</dbReference>
<dbReference type="AlphaFoldDB" id="X1M9E2"/>
<dbReference type="PANTHER" id="PTHR12526">
    <property type="entry name" value="GLYCOSYLTRANSFERASE"/>
    <property type="match status" value="1"/>
</dbReference>
<dbReference type="CDD" id="cd03801">
    <property type="entry name" value="GT4_PimA-like"/>
    <property type="match status" value="1"/>
</dbReference>
<feature type="domain" description="Glycosyl transferase family 1" evidence="1">
    <location>
        <begin position="2"/>
        <end position="146"/>
    </location>
</feature>
<sequence length="146" mass="16132">MLQAFKHLSPRRKNVRLAVLGVMLPTPGEWDDVPQLTKDLHLEDTVIIVPPVIHAEVPNILSACDILCAPKLDMAVNRASIPIKVIEYLSMGLPTVTTTVGELNRIVTDRVNGFMAKPGDVEDLEAVLEEIILNPEHSQEVGRRGR</sequence>
<evidence type="ECO:0000259" key="1">
    <source>
        <dbReference type="Pfam" id="PF00534"/>
    </source>
</evidence>
<dbReference type="EMBL" id="BARV01019167">
    <property type="protein sequence ID" value="GAI27903.1"/>
    <property type="molecule type" value="Genomic_DNA"/>
</dbReference>
<organism evidence="2">
    <name type="scientific">marine sediment metagenome</name>
    <dbReference type="NCBI Taxonomy" id="412755"/>
    <lineage>
        <taxon>unclassified sequences</taxon>
        <taxon>metagenomes</taxon>
        <taxon>ecological metagenomes</taxon>
    </lineage>
</organism>
<proteinExistence type="predicted"/>
<protein>
    <recommendedName>
        <fullName evidence="1">Glycosyl transferase family 1 domain-containing protein</fullName>
    </recommendedName>
</protein>
<dbReference type="GO" id="GO:0016757">
    <property type="term" value="F:glycosyltransferase activity"/>
    <property type="evidence" value="ECO:0007669"/>
    <property type="project" value="InterPro"/>
</dbReference>
<dbReference type="SUPFAM" id="SSF53756">
    <property type="entry name" value="UDP-Glycosyltransferase/glycogen phosphorylase"/>
    <property type="match status" value="1"/>
</dbReference>
<dbReference type="PANTHER" id="PTHR12526:SF600">
    <property type="entry name" value="GLYCOSYL TRANSFERASE GROUP 1"/>
    <property type="match status" value="1"/>
</dbReference>
<evidence type="ECO:0000313" key="2">
    <source>
        <dbReference type="EMBL" id="GAI27903.1"/>
    </source>
</evidence>
<reference evidence="2" key="1">
    <citation type="journal article" date="2014" name="Front. Microbiol.">
        <title>High frequency of phylogenetically diverse reductive dehalogenase-homologous genes in deep subseafloor sedimentary metagenomes.</title>
        <authorList>
            <person name="Kawai M."/>
            <person name="Futagami T."/>
            <person name="Toyoda A."/>
            <person name="Takaki Y."/>
            <person name="Nishi S."/>
            <person name="Hori S."/>
            <person name="Arai W."/>
            <person name="Tsubouchi T."/>
            <person name="Morono Y."/>
            <person name="Uchiyama I."/>
            <person name="Ito T."/>
            <person name="Fujiyama A."/>
            <person name="Inagaki F."/>
            <person name="Takami H."/>
        </authorList>
    </citation>
    <scope>NUCLEOTIDE SEQUENCE</scope>
    <source>
        <strain evidence="2">Expedition CK06-06</strain>
    </source>
</reference>
<feature type="non-terminal residue" evidence="2">
    <location>
        <position position="146"/>
    </location>
</feature>
<name>X1M9E2_9ZZZZ</name>